<sequence length="387" mass="43908">MKATKLSLIAILAIGIPSISSASSLQEALTSGKISGEFAVTYEQRKMDKELTKWGNYYNDTDYSVGSFALKYESGIWNNLSLTSKVRAYKTIFEGGEDEFHYQGKGDAAERFWYKDGSRRSVDLEELFLAYNYEAISVKAGRQFISTDWMNKTQDALKVDANFDNTSIEAIWSQRHGRIYSRDYRPMTKMNENKGVYKIALTQKFNENISATIYDFIAPDNRDIIGGRVNLKYADTSFRAHYAVNKPDDSNEEDSSIIDLMLSTSIAGFTPYLGYIQIDKDQGFTHLAGEIINPFEEGDQIYLKDARTYYLGLSKAFGDLSATLLYGNTQYDKADESYDQDETTLWLGYKINKELSANLGLTHVNVDSDDEEETDQDQINLTVTYSF</sequence>
<dbReference type="RefSeq" id="WP_114840263.1">
    <property type="nucleotide sequence ID" value="NZ_CP031217.1"/>
</dbReference>
<gene>
    <name evidence="3" type="ORF">ABIV_2511</name>
    <name evidence="4" type="ORF">CRV05_05940</name>
</gene>
<dbReference type="GO" id="GO:0015288">
    <property type="term" value="F:porin activity"/>
    <property type="evidence" value="ECO:0007669"/>
    <property type="project" value="InterPro"/>
</dbReference>
<dbReference type="GO" id="GO:0016020">
    <property type="term" value="C:membrane"/>
    <property type="evidence" value="ECO:0007669"/>
    <property type="project" value="InterPro"/>
</dbReference>
<evidence type="ECO:0000313" key="5">
    <source>
        <dbReference type="Proteomes" id="UP000253850"/>
    </source>
</evidence>
<dbReference type="SUPFAM" id="SSF56935">
    <property type="entry name" value="Porins"/>
    <property type="match status" value="1"/>
</dbReference>
<evidence type="ECO:0000256" key="1">
    <source>
        <dbReference type="SAM" id="SignalP"/>
    </source>
</evidence>
<dbReference type="EMBL" id="CP031217">
    <property type="protein sequence ID" value="AXH13482.1"/>
    <property type="molecule type" value="Genomic_DNA"/>
</dbReference>
<keyword evidence="6" id="KW-1185">Reference proteome</keyword>
<evidence type="ECO:0000313" key="4">
    <source>
        <dbReference type="EMBL" id="RXK09921.1"/>
    </source>
</evidence>
<dbReference type="Pfam" id="PF13609">
    <property type="entry name" value="Porin_4"/>
    <property type="match status" value="1"/>
</dbReference>
<reference evidence="4 6" key="1">
    <citation type="submission" date="2017-10" db="EMBL/GenBank/DDBJ databases">
        <title>Genomics of the genus Arcobacter.</title>
        <authorList>
            <person name="Perez-Cataluna A."/>
            <person name="Figueras M.J."/>
        </authorList>
    </citation>
    <scope>NUCLEOTIDE SEQUENCE [LARGE SCALE GENOMIC DNA]</scope>
    <source>
        <strain evidence="4 6">CECT 7835</strain>
    </source>
</reference>
<evidence type="ECO:0000313" key="6">
    <source>
        <dbReference type="Proteomes" id="UP000289193"/>
    </source>
</evidence>
<name>A0AAX2AB67_9BACT</name>
<dbReference type="Proteomes" id="UP000253850">
    <property type="component" value="Chromosome"/>
</dbReference>
<dbReference type="InterPro" id="IPR033900">
    <property type="entry name" value="Gram_neg_porin_domain"/>
</dbReference>
<dbReference type="Proteomes" id="UP000289193">
    <property type="component" value="Unassembled WGS sequence"/>
</dbReference>
<dbReference type="Gene3D" id="2.40.160.10">
    <property type="entry name" value="Porin"/>
    <property type="match status" value="1"/>
</dbReference>
<protein>
    <submittedName>
        <fullName evidence="3">Campylo_MOMP domain-containing protein</fullName>
    </submittedName>
</protein>
<keyword evidence="1" id="KW-0732">Signal</keyword>
<feature type="domain" description="Porin" evidence="2">
    <location>
        <begin position="17"/>
        <end position="367"/>
    </location>
</feature>
<evidence type="ECO:0000259" key="2">
    <source>
        <dbReference type="Pfam" id="PF13609"/>
    </source>
</evidence>
<dbReference type="KEGG" id="hbv:ABIV_2511"/>
<dbReference type="NCBIfam" id="NF033922">
    <property type="entry name" value="opr_porin_1"/>
    <property type="match status" value="1"/>
</dbReference>
<accession>A0AAX2AB67</accession>
<feature type="signal peptide" evidence="1">
    <location>
        <begin position="1"/>
        <end position="22"/>
    </location>
</feature>
<dbReference type="NCBIfam" id="NF033923">
    <property type="entry name" value="opr_proin_2"/>
    <property type="match status" value="1"/>
</dbReference>
<evidence type="ECO:0000313" key="3">
    <source>
        <dbReference type="EMBL" id="AXH13482.1"/>
    </source>
</evidence>
<dbReference type="EMBL" id="PDKM01000003">
    <property type="protein sequence ID" value="RXK09921.1"/>
    <property type="molecule type" value="Genomic_DNA"/>
</dbReference>
<dbReference type="InterPro" id="IPR023614">
    <property type="entry name" value="Porin_dom_sf"/>
</dbReference>
<feature type="chain" id="PRO_5044718532" evidence="1">
    <location>
        <begin position="23"/>
        <end position="387"/>
    </location>
</feature>
<reference evidence="3 5" key="2">
    <citation type="submission" date="2018-07" db="EMBL/GenBank/DDBJ databases">
        <title>Complete genome of the Arcobacter bivalviorum type strain LMG 26154.</title>
        <authorList>
            <person name="Miller W.G."/>
            <person name="Yee E."/>
            <person name="Bono J.L."/>
        </authorList>
    </citation>
    <scope>NUCLEOTIDE SEQUENCE [LARGE SCALE GENOMIC DNA]</scope>
    <source>
        <strain evidence="3 5">LMG 26154</strain>
    </source>
</reference>
<organism evidence="4 6">
    <name type="scientific">Halarcobacter bivalviorum</name>
    <dbReference type="NCBI Taxonomy" id="663364"/>
    <lineage>
        <taxon>Bacteria</taxon>
        <taxon>Pseudomonadati</taxon>
        <taxon>Campylobacterota</taxon>
        <taxon>Epsilonproteobacteria</taxon>
        <taxon>Campylobacterales</taxon>
        <taxon>Arcobacteraceae</taxon>
        <taxon>Halarcobacter</taxon>
    </lineage>
</organism>
<proteinExistence type="predicted"/>
<dbReference type="AlphaFoldDB" id="A0AAX2AB67"/>